<gene>
    <name evidence="2" type="ORF">LDG_7647</name>
</gene>
<keyword evidence="3" id="KW-1185">Reference proteome</keyword>
<keyword evidence="1" id="KW-0812">Transmembrane</keyword>
<dbReference type="Proteomes" id="UP000002770">
    <property type="component" value="Unassembled WGS sequence"/>
</dbReference>
<evidence type="ECO:0000313" key="2">
    <source>
        <dbReference type="EMBL" id="EHL30315.1"/>
    </source>
</evidence>
<dbReference type="EMBL" id="JH413832">
    <property type="protein sequence ID" value="EHL30315.1"/>
    <property type="molecule type" value="Genomic_DNA"/>
</dbReference>
<feature type="transmembrane region" description="Helical" evidence="1">
    <location>
        <begin position="12"/>
        <end position="33"/>
    </location>
</feature>
<sequence>MALDSININKKRINILLIFIKVARAYLLCWYPVFFFQSLP</sequence>
<keyword evidence="1" id="KW-1133">Transmembrane helix</keyword>
<dbReference type="HOGENOM" id="CLU_3291768_0_0_6"/>
<dbReference type="STRING" id="658187.LDG_7647"/>
<proteinExistence type="predicted"/>
<protein>
    <submittedName>
        <fullName evidence="2">Uncharacterized protein</fullName>
    </submittedName>
</protein>
<accession>G9EQU4</accession>
<keyword evidence="1" id="KW-0472">Membrane</keyword>
<organism evidence="2 3">
    <name type="scientific">Legionella drancourtii LLAP12</name>
    <dbReference type="NCBI Taxonomy" id="658187"/>
    <lineage>
        <taxon>Bacteria</taxon>
        <taxon>Pseudomonadati</taxon>
        <taxon>Pseudomonadota</taxon>
        <taxon>Gammaproteobacteria</taxon>
        <taxon>Legionellales</taxon>
        <taxon>Legionellaceae</taxon>
        <taxon>Legionella</taxon>
    </lineage>
</organism>
<evidence type="ECO:0000313" key="3">
    <source>
        <dbReference type="Proteomes" id="UP000002770"/>
    </source>
</evidence>
<evidence type="ECO:0000256" key="1">
    <source>
        <dbReference type="SAM" id="Phobius"/>
    </source>
</evidence>
<reference evidence="2 3" key="1">
    <citation type="journal article" date="2011" name="BMC Genomics">
        <title>Insight into cross-talk between intra-amoebal pathogens.</title>
        <authorList>
            <person name="Gimenez G."/>
            <person name="Bertelli C."/>
            <person name="Moliner C."/>
            <person name="Robert C."/>
            <person name="Raoult D."/>
            <person name="Fournier P.E."/>
            <person name="Greub G."/>
        </authorList>
    </citation>
    <scope>NUCLEOTIDE SEQUENCE [LARGE SCALE GENOMIC DNA]</scope>
    <source>
        <strain evidence="2 3">LLAP12</strain>
    </source>
</reference>
<name>G9EQU4_9GAMM</name>
<dbReference type="InParanoid" id="G9EQU4"/>
<dbReference type="AlphaFoldDB" id="G9EQU4"/>